<gene>
    <name evidence="1" type="ORF">OP8BY_1485</name>
</gene>
<dbReference type="AlphaFoldDB" id="A0A3E2BJR7"/>
<reference evidence="1 2" key="1">
    <citation type="submission" date="2018-08" db="EMBL/GenBank/DDBJ databases">
        <title>Genome analysis of the thermophilic bacterium of the candidate phylum Aminicenantes from deep subsurface aquifer revealed its physiology and ecological role.</title>
        <authorList>
            <person name="Kadnikov V.V."/>
            <person name="Mardanov A.V."/>
            <person name="Beletsky A.V."/>
            <person name="Karnachuk O.V."/>
            <person name="Ravin N.V."/>
        </authorList>
    </citation>
    <scope>NUCLEOTIDE SEQUENCE [LARGE SCALE GENOMIC DNA]</scope>
    <source>
        <strain evidence="1">BY38</strain>
    </source>
</reference>
<organism evidence="1 2">
    <name type="scientific">Candidatus Saccharicenans subterraneus</name>
    <dbReference type="NCBI Taxonomy" id="2508984"/>
    <lineage>
        <taxon>Bacteria</taxon>
        <taxon>Candidatus Aminicenantota</taxon>
        <taxon>Candidatus Aminicenantia</taxon>
        <taxon>Candidatus Aminicenantales</taxon>
        <taxon>Candidatus Saccharicenantaceae</taxon>
        <taxon>Candidatus Saccharicenans</taxon>
    </lineage>
</organism>
<sequence length="40" mass="4471">MAKARRGLGKKYNDKSGRDGWLAVSSGFLESIWQKGSRTQ</sequence>
<proteinExistence type="predicted"/>
<accession>A0A3E2BJR7</accession>
<name>A0A3E2BJR7_9BACT</name>
<dbReference type="EMBL" id="QUAH01000017">
    <property type="protein sequence ID" value="RFT14887.1"/>
    <property type="molecule type" value="Genomic_DNA"/>
</dbReference>
<evidence type="ECO:0000313" key="2">
    <source>
        <dbReference type="Proteomes" id="UP000257323"/>
    </source>
</evidence>
<dbReference type="Proteomes" id="UP000257323">
    <property type="component" value="Unassembled WGS sequence"/>
</dbReference>
<comment type="caution">
    <text evidence="1">The sequence shown here is derived from an EMBL/GenBank/DDBJ whole genome shotgun (WGS) entry which is preliminary data.</text>
</comment>
<evidence type="ECO:0000313" key="1">
    <source>
        <dbReference type="EMBL" id="RFT14887.1"/>
    </source>
</evidence>
<protein>
    <submittedName>
        <fullName evidence="1">Uncharacterized protein</fullName>
    </submittedName>
</protein>